<dbReference type="SUPFAM" id="SSF52540">
    <property type="entry name" value="P-loop containing nucleoside triphosphate hydrolases"/>
    <property type="match status" value="1"/>
</dbReference>
<protein>
    <recommendedName>
        <fullName evidence="4">AAA+ ATPase domain-containing protein</fullName>
    </recommendedName>
</protein>
<reference evidence="5" key="1">
    <citation type="journal article" date="2020" name="Nature">
        <title>Giant virus diversity and host interactions through global metagenomics.</title>
        <authorList>
            <person name="Schulz F."/>
            <person name="Roux S."/>
            <person name="Paez-Espino D."/>
            <person name="Jungbluth S."/>
            <person name="Walsh D.A."/>
            <person name="Denef V.J."/>
            <person name="McMahon K.D."/>
            <person name="Konstantinidis K.T."/>
            <person name="Eloe-Fadrosh E.A."/>
            <person name="Kyrpides N.C."/>
            <person name="Woyke T."/>
        </authorList>
    </citation>
    <scope>NUCLEOTIDE SEQUENCE</scope>
    <source>
        <strain evidence="5">GVMAG-M-3300005589-24</strain>
    </source>
</reference>
<evidence type="ECO:0000256" key="3">
    <source>
        <dbReference type="ARBA" id="ARBA00022840"/>
    </source>
</evidence>
<dbReference type="InterPro" id="IPR000641">
    <property type="entry name" value="CbxX/CfxQ"/>
</dbReference>
<dbReference type="GO" id="GO:0005524">
    <property type="term" value="F:ATP binding"/>
    <property type="evidence" value="ECO:0007669"/>
    <property type="project" value="UniProtKB-KW"/>
</dbReference>
<accession>A0A6C0EQ16</accession>
<keyword evidence="2" id="KW-0547">Nucleotide-binding</keyword>
<evidence type="ECO:0000259" key="4">
    <source>
        <dbReference type="SMART" id="SM00382"/>
    </source>
</evidence>
<dbReference type="InterPro" id="IPR003959">
    <property type="entry name" value="ATPase_AAA_core"/>
</dbReference>
<dbReference type="AlphaFoldDB" id="A0A6C0EQ16"/>
<dbReference type="SMART" id="SM00382">
    <property type="entry name" value="AAA"/>
    <property type="match status" value="1"/>
</dbReference>
<evidence type="ECO:0000313" key="5">
    <source>
        <dbReference type="EMBL" id="QHT29405.1"/>
    </source>
</evidence>
<sequence length="341" mass="39802">MLKRKRTAHSDMEQIHRKRRIKPRVKLQDAPPVNSINDLIELGRSIKFYRNLDTIMLWRITPYLEELNKMVGMDSLKETVFYQVIYYLQGMHTRNRNEEYLHTAIYGPPGTGKTSVSKIIGKIYQATGILSADSPFKIAYRDDFVAGYLGQTANKTKKLLKSCIGGVLFIDEVYSLAPRNSDRDSFAKEAIDTLNGFLSEHKNDFCCIIAGYEDEIRNCFFAMNKGLERRFPWVHRIPEYTSGELYQIFMKMIKEMEWDTAFEEKDLVPIFEQNKDFFKNAGGDIETFLSKCKMVHSRRVFSMSKEHKFVLTKEDIHTAIEFLKKNNEKRETDKPPDGMYT</sequence>
<dbReference type="InterPro" id="IPR050773">
    <property type="entry name" value="CbxX/CfxQ_RuBisCO_ESX"/>
</dbReference>
<dbReference type="Pfam" id="PF00004">
    <property type="entry name" value="AAA"/>
    <property type="match status" value="1"/>
</dbReference>
<feature type="domain" description="AAA+ ATPase" evidence="4">
    <location>
        <begin position="99"/>
        <end position="227"/>
    </location>
</feature>
<dbReference type="GO" id="GO:0016887">
    <property type="term" value="F:ATP hydrolysis activity"/>
    <property type="evidence" value="ECO:0007669"/>
    <property type="project" value="InterPro"/>
</dbReference>
<keyword evidence="3" id="KW-0067">ATP-binding</keyword>
<dbReference type="InterPro" id="IPR027417">
    <property type="entry name" value="P-loop_NTPase"/>
</dbReference>
<dbReference type="PANTHER" id="PTHR43392:SF2">
    <property type="entry name" value="AAA-TYPE ATPASE FAMILY PROTEIN _ ANKYRIN REPEAT FAMILY PROTEIN"/>
    <property type="match status" value="1"/>
</dbReference>
<comment type="similarity">
    <text evidence="1">Belongs to the CbxX/CfxQ family.</text>
</comment>
<dbReference type="PRINTS" id="PR00819">
    <property type="entry name" value="CBXCFQXSUPER"/>
</dbReference>
<dbReference type="PANTHER" id="PTHR43392">
    <property type="entry name" value="AAA-TYPE ATPASE FAMILY PROTEIN / ANKYRIN REPEAT FAMILY PROTEIN"/>
    <property type="match status" value="1"/>
</dbReference>
<evidence type="ECO:0000256" key="2">
    <source>
        <dbReference type="ARBA" id="ARBA00022741"/>
    </source>
</evidence>
<dbReference type="Gene3D" id="3.40.50.300">
    <property type="entry name" value="P-loop containing nucleotide triphosphate hydrolases"/>
    <property type="match status" value="1"/>
</dbReference>
<name>A0A6C0EQ16_9ZZZZ</name>
<dbReference type="EMBL" id="MN738877">
    <property type="protein sequence ID" value="QHT29405.1"/>
    <property type="molecule type" value="Genomic_DNA"/>
</dbReference>
<evidence type="ECO:0000256" key="1">
    <source>
        <dbReference type="ARBA" id="ARBA00010378"/>
    </source>
</evidence>
<proteinExistence type="inferred from homology"/>
<organism evidence="5">
    <name type="scientific">viral metagenome</name>
    <dbReference type="NCBI Taxonomy" id="1070528"/>
    <lineage>
        <taxon>unclassified sequences</taxon>
        <taxon>metagenomes</taxon>
        <taxon>organismal metagenomes</taxon>
    </lineage>
</organism>
<dbReference type="InterPro" id="IPR003593">
    <property type="entry name" value="AAA+_ATPase"/>
</dbReference>